<dbReference type="InterPro" id="IPR005877">
    <property type="entry name" value="YSIRK_signal_dom"/>
</dbReference>
<gene>
    <name evidence="3" type="ORF">A9Y57_00974</name>
</gene>
<dbReference type="Gene3D" id="2.60.40.3760">
    <property type="match status" value="1"/>
</dbReference>
<dbReference type="Pfam" id="PF08481">
    <property type="entry name" value="GBS_Bsp-like"/>
    <property type="match status" value="1"/>
</dbReference>
<keyword evidence="1" id="KW-0732">Signal</keyword>
<name>A0A854WD71_9STRE</name>
<dbReference type="NCBIfam" id="TIGR01168">
    <property type="entry name" value="YSIRK_signal"/>
    <property type="match status" value="1"/>
</dbReference>
<dbReference type="InterPro" id="IPR003646">
    <property type="entry name" value="SH3-like_bac-type"/>
</dbReference>
<evidence type="ECO:0000313" key="4">
    <source>
        <dbReference type="Proteomes" id="UP000217465"/>
    </source>
</evidence>
<evidence type="ECO:0000259" key="2">
    <source>
        <dbReference type="SMART" id="SM00287"/>
    </source>
</evidence>
<sequence length="610" mass="67725">MKNPFLNQVSRFSIRKYSYGVASVMIGASIMLTNPVFADQINTSQSTTEGLIQTTNQEKEIAENTAITNTAITNTAITNTVSTTSNNSQIQVDQLETKAQENINEQVSDSIINVNSTDVKPPQSVELIQPTQVTNPQTIVADVPTQKSVTSGEIITNQGIYIYPENMAVRNEAKLVAPIVFYGQKGEKINYHQLINADNTQWLVYKSFSGTLRYVALPNKNVTPKPDATKPADAKDKKIENENIDKTNTLPVSGTYTFTNEVAVKNQPKLSATTEFVFSAGESVSYDKVLVADNINWLSYLSFSGTRRYVQLDKVDVTTTPDKKPEPTKPTPEVTKVTLPASGTYTFTKEVVVKNQPKLAAPIEFEFKQGETINYDKVLVSDNTSWLSYLSYSGTRRYIQLDQVVVAPAPDKPTKPTPKPTDTNIYPKGRLEYHLQNNGDFTIKVSEVNNNLAIKEVKIPVWSEEKGQDDLVWYTAKKQNDGTYSLTVKLSNHKNMTGLYHVDLYYKTDAGNLLSVLKTKLEVPKNVVVTPSTPAKPTKPDLPVANTSGTIVLTKDLEVRSQPSLSSKPVASYKVGMSVNYDRTLEAEGYRWISYVSFSGVRRYLAISKL</sequence>
<dbReference type="Gene3D" id="2.30.30.40">
    <property type="entry name" value="SH3 Domains"/>
    <property type="match status" value="4"/>
</dbReference>
<feature type="domain" description="SH3b" evidence="2">
    <location>
        <begin position="253"/>
        <end position="321"/>
    </location>
</feature>
<protein>
    <submittedName>
        <fullName evidence="3">Bacterial SH3 domain protein</fullName>
    </submittedName>
</protein>
<feature type="domain" description="SH3b" evidence="2">
    <location>
        <begin position="546"/>
        <end position="610"/>
    </location>
</feature>
<dbReference type="SMART" id="SM00287">
    <property type="entry name" value="SH3b"/>
    <property type="match status" value="4"/>
</dbReference>
<feature type="domain" description="SH3b" evidence="2">
    <location>
        <begin position="157"/>
        <end position="223"/>
    </location>
</feature>
<organism evidence="3 4">
    <name type="scientific">Streptococcus parauberis</name>
    <dbReference type="NCBI Taxonomy" id="1348"/>
    <lineage>
        <taxon>Bacteria</taxon>
        <taxon>Bacillati</taxon>
        <taxon>Bacillota</taxon>
        <taxon>Bacilli</taxon>
        <taxon>Lactobacillales</taxon>
        <taxon>Streptococcaceae</taxon>
        <taxon>Streptococcus</taxon>
    </lineage>
</organism>
<dbReference type="Proteomes" id="UP000217465">
    <property type="component" value="Unassembled WGS sequence"/>
</dbReference>
<dbReference type="Pfam" id="PF08460">
    <property type="entry name" value="SH3_5"/>
    <property type="match status" value="4"/>
</dbReference>
<reference evidence="3 4" key="1">
    <citation type="submission" date="2016-06" db="EMBL/GenBank/DDBJ databases">
        <authorList>
            <person name="Haines A.N."/>
            <person name="Council K.R."/>
        </authorList>
    </citation>
    <scope>NUCLEOTIDE SEQUENCE [LARGE SCALE GENOMIC DNA]</scope>
    <source>
        <strain evidence="3 4">SP158-29</strain>
    </source>
</reference>
<evidence type="ECO:0000256" key="1">
    <source>
        <dbReference type="ARBA" id="ARBA00022729"/>
    </source>
</evidence>
<dbReference type="EMBL" id="NSGR01000008">
    <property type="protein sequence ID" value="PCH12259.1"/>
    <property type="molecule type" value="Genomic_DNA"/>
</dbReference>
<dbReference type="RefSeq" id="WP_096633508.1">
    <property type="nucleotide sequence ID" value="NZ_NSGR01000008.1"/>
</dbReference>
<proteinExistence type="predicted"/>
<feature type="domain" description="SH3b" evidence="2">
    <location>
        <begin position="342"/>
        <end position="408"/>
    </location>
</feature>
<dbReference type="AlphaFoldDB" id="A0A854WD71"/>
<comment type="caution">
    <text evidence="3">The sequence shown here is derived from an EMBL/GenBank/DDBJ whole genome shotgun (WGS) entry which is preliminary data.</text>
</comment>
<evidence type="ECO:0000313" key="3">
    <source>
        <dbReference type="EMBL" id="PCH12259.1"/>
    </source>
</evidence>
<dbReference type="InterPro" id="IPR013688">
    <property type="entry name" value="GBS_Bsp-like"/>
</dbReference>
<dbReference type="Pfam" id="PF04650">
    <property type="entry name" value="YSIRK_signal"/>
    <property type="match status" value="1"/>
</dbReference>
<accession>A0A854WD71</accession>